<evidence type="ECO:0000256" key="4">
    <source>
        <dbReference type="ARBA" id="ARBA00023125"/>
    </source>
</evidence>
<comment type="subcellular location">
    <subcellularLocation>
        <location evidence="1 6">Nucleus</location>
    </subcellularLocation>
</comment>
<dbReference type="InterPro" id="IPR016266">
    <property type="entry name" value="POLE2"/>
</dbReference>
<comment type="function">
    <text evidence="6">Participates in DNA repair and in chromosomal DNA replication.</text>
</comment>
<protein>
    <recommendedName>
        <fullName evidence="6">DNA polymerase epsilon subunit</fullName>
    </recommendedName>
    <alternativeName>
        <fullName evidence="6">DNA polymerase II subunit 2</fullName>
    </alternativeName>
</protein>
<dbReference type="Gene3D" id="3.60.21.60">
    <property type="match status" value="1"/>
</dbReference>
<organism evidence="8 9">
    <name type="scientific">Tritrichomonas musculus</name>
    <dbReference type="NCBI Taxonomy" id="1915356"/>
    <lineage>
        <taxon>Eukaryota</taxon>
        <taxon>Metamonada</taxon>
        <taxon>Parabasalia</taxon>
        <taxon>Tritrichomonadida</taxon>
        <taxon>Tritrichomonadidae</taxon>
        <taxon>Tritrichomonas</taxon>
    </lineage>
</organism>
<feature type="domain" description="DNA polymerase alpha/delta/epsilon subunit B" evidence="7">
    <location>
        <begin position="273"/>
        <end position="470"/>
    </location>
</feature>
<dbReference type="PANTHER" id="PTHR12708:SF0">
    <property type="entry name" value="DNA POLYMERASE EPSILON SUBUNIT 2"/>
    <property type="match status" value="1"/>
</dbReference>
<dbReference type="Proteomes" id="UP001470230">
    <property type="component" value="Unassembled WGS sequence"/>
</dbReference>
<evidence type="ECO:0000256" key="5">
    <source>
        <dbReference type="ARBA" id="ARBA00023242"/>
    </source>
</evidence>
<evidence type="ECO:0000313" key="8">
    <source>
        <dbReference type="EMBL" id="KAK8867047.1"/>
    </source>
</evidence>
<accession>A0ABR2IQ12</accession>
<proteinExistence type="inferred from homology"/>
<comment type="caution">
    <text evidence="8">The sequence shown here is derived from an EMBL/GenBank/DDBJ whole genome shotgun (WGS) entry which is preliminary data.</text>
</comment>
<dbReference type="PIRSF" id="PIRSF000799">
    <property type="entry name" value="DNA_pol_eps_2"/>
    <property type="match status" value="1"/>
</dbReference>
<keyword evidence="4 6" id="KW-0238">DNA-binding</keyword>
<evidence type="ECO:0000256" key="1">
    <source>
        <dbReference type="ARBA" id="ARBA00004123"/>
    </source>
</evidence>
<gene>
    <name evidence="8" type="ORF">M9Y10_010016</name>
</gene>
<dbReference type="InterPro" id="IPR007185">
    <property type="entry name" value="DNA_pol_a/d/e_bsu"/>
</dbReference>
<comment type="similarity">
    <text evidence="2 6">Belongs to the DNA polymerase epsilon subunit B family.</text>
</comment>
<evidence type="ECO:0000256" key="3">
    <source>
        <dbReference type="ARBA" id="ARBA00022705"/>
    </source>
</evidence>
<keyword evidence="3 6" id="KW-0235">DNA replication</keyword>
<dbReference type="EMBL" id="JAPFFF010000015">
    <property type="protein sequence ID" value="KAK8867047.1"/>
    <property type="molecule type" value="Genomic_DNA"/>
</dbReference>
<keyword evidence="5 6" id="KW-0539">Nucleus</keyword>
<evidence type="ECO:0000256" key="6">
    <source>
        <dbReference type="PIRNR" id="PIRNR000799"/>
    </source>
</evidence>
<evidence type="ECO:0000313" key="9">
    <source>
        <dbReference type="Proteomes" id="UP001470230"/>
    </source>
</evidence>
<dbReference type="Pfam" id="PF04042">
    <property type="entry name" value="DNA_pol_E_B"/>
    <property type="match status" value="1"/>
</dbReference>
<evidence type="ECO:0000259" key="7">
    <source>
        <dbReference type="Pfam" id="PF04042"/>
    </source>
</evidence>
<evidence type="ECO:0000256" key="2">
    <source>
        <dbReference type="ARBA" id="ARBA00009560"/>
    </source>
</evidence>
<dbReference type="PANTHER" id="PTHR12708">
    <property type="entry name" value="DNA POLYMERASE EPSILON SUBUNIT B"/>
    <property type="match status" value="1"/>
</dbReference>
<name>A0ABR2IQ12_9EUKA</name>
<reference evidence="8 9" key="1">
    <citation type="submission" date="2024-04" db="EMBL/GenBank/DDBJ databases">
        <title>Tritrichomonas musculus Genome.</title>
        <authorList>
            <person name="Alves-Ferreira E."/>
            <person name="Grigg M."/>
            <person name="Lorenzi H."/>
            <person name="Galac M."/>
        </authorList>
    </citation>
    <scope>NUCLEOTIDE SEQUENCE [LARGE SCALE GENOMIC DNA]</scope>
    <source>
        <strain evidence="8 9">EAF2021</strain>
    </source>
</reference>
<sequence>MNEKIINKEFSAFGLALKRDAMICVRDYIKKTNNPEDTLQQILQRLPSISQDSLITKSVIENLISSMKKSSSPEHHIMAFQNAFDMPKFAFDRSERSFISAEKPVTILGNFQDKFSVYKERHQILKTCLVHTREFHASSVQFGLDTSNSYSITDIGSLISKSDETVILLGYLDSDGDRTVTIEDPTGIVPIDTENLGQTMGLFSVGCIVVVQADYKDGVVYGTLIGHPPAQKIEAFYNLFWKVHTDPFGWEMTKEASIELKELLESEHKDSLILFFSDVWIDVPSVVDNFNYALSQYDDSPPNILVISGSFTSRPFSFDQFQSFEKLFSKFCDIIKIHKSICQQSHILIIPSINDLGSAHVYPRPSFPPSLQKIFTNSIPNSHFMTNPCRMKFLNQTITMFRDDLLKRMLNSSVLPVPKTDVNEHLLTTIINQRHLCPVDLEHAPIAWPYDYALRLYPPPDVLVLCDSAPAWEMSMSGVTAFNPGQFGSNKTFIQYFPAESKAEISNIN</sequence>
<keyword evidence="9" id="KW-1185">Reference proteome</keyword>